<dbReference type="Proteomes" id="UP000030753">
    <property type="component" value="Unassembled WGS sequence"/>
</dbReference>
<dbReference type="AlphaFoldDB" id="W9IZP2"/>
<protein>
    <submittedName>
        <fullName evidence="1">Uncharacterized protein</fullName>
    </submittedName>
</protein>
<organism evidence="1 2">
    <name type="scientific">Fusarium oxysporum NRRL 32931</name>
    <dbReference type="NCBI Taxonomy" id="660029"/>
    <lineage>
        <taxon>Eukaryota</taxon>
        <taxon>Fungi</taxon>
        <taxon>Dikarya</taxon>
        <taxon>Ascomycota</taxon>
        <taxon>Pezizomycotina</taxon>
        <taxon>Sordariomycetes</taxon>
        <taxon>Hypocreomycetidae</taxon>
        <taxon>Hypocreales</taxon>
        <taxon>Nectriaceae</taxon>
        <taxon>Fusarium</taxon>
        <taxon>Fusarium oxysporum species complex</taxon>
    </lineage>
</organism>
<reference evidence="1 2" key="1">
    <citation type="submission" date="2011-06" db="EMBL/GenBank/DDBJ databases">
        <title>The Genome Sequence of Fusarium oxysporum FOSC 3-a.</title>
        <authorList>
            <consortium name="The Broad Institute Genome Sequencing Platform"/>
            <person name="Ma L.-J."/>
            <person name="Gale L.R."/>
            <person name="Schwartz D.C."/>
            <person name="Zhou S."/>
            <person name="Corby-Kistler H."/>
            <person name="Young S.K."/>
            <person name="Zeng Q."/>
            <person name="Gargeya S."/>
            <person name="Fitzgerald M."/>
            <person name="Haas B."/>
            <person name="Abouelleil A."/>
            <person name="Alvarado L."/>
            <person name="Arachchi H.M."/>
            <person name="Berlin A."/>
            <person name="Brown A."/>
            <person name="Chapman S.B."/>
            <person name="Chen Z."/>
            <person name="Dunbar C."/>
            <person name="Freedman E."/>
            <person name="Gearin G."/>
            <person name="Gellesch M."/>
            <person name="Goldberg J."/>
            <person name="Griggs A."/>
            <person name="Gujja S."/>
            <person name="Heiman D."/>
            <person name="Howarth C."/>
            <person name="Larson L."/>
            <person name="Lui A."/>
            <person name="MacDonald P.J.P."/>
            <person name="Mehta T."/>
            <person name="Montmayeur A."/>
            <person name="Murphy C."/>
            <person name="Neiman D."/>
            <person name="Pearson M."/>
            <person name="Priest M."/>
            <person name="Roberts A."/>
            <person name="Saif S."/>
            <person name="Shea T."/>
            <person name="Shenoy N."/>
            <person name="Sisk P."/>
            <person name="Stolte C."/>
            <person name="Sykes S."/>
            <person name="Wortman J."/>
            <person name="Nusbaum C."/>
            <person name="Birren B."/>
        </authorList>
    </citation>
    <scope>NUCLEOTIDE SEQUENCE [LARGE SCALE GENOMIC DNA]</scope>
    <source>
        <strain evidence="2">FOSC 3-a</strain>
    </source>
</reference>
<evidence type="ECO:0000313" key="1">
    <source>
        <dbReference type="EMBL" id="EWY98129.1"/>
    </source>
</evidence>
<gene>
    <name evidence="1" type="ORF">FOYG_02771</name>
</gene>
<evidence type="ECO:0000313" key="2">
    <source>
        <dbReference type="Proteomes" id="UP000030753"/>
    </source>
</evidence>
<dbReference type="EMBL" id="JH717840">
    <property type="protein sequence ID" value="EWY98129.1"/>
    <property type="molecule type" value="Genomic_DNA"/>
</dbReference>
<name>W9IZP2_FUSOX</name>
<accession>W9IZP2</accession>
<proteinExistence type="predicted"/>
<dbReference type="HOGENOM" id="CLU_2236667_0_0_1"/>
<sequence length="105" mass="12946">MYRCLQGVLRHGLLHHRTSRLEPLLHCNPRLIYEYFFYFFLSLGYSRFKYVSYSRCLISIFLRPAMQLIPVPVNNYLNPTLELVNRWTSWRFSYLQWLLHSYFFI</sequence>